<comment type="caution">
    <text evidence="1">The sequence shown here is derived from an EMBL/GenBank/DDBJ whole genome shotgun (WGS) entry which is preliminary data.</text>
</comment>
<accession>D6RPF0</accession>
<dbReference type="Proteomes" id="UP000001861">
    <property type="component" value="Unassembled WGS sequence"/>
</dbReference>
<dbReference type="RefSeq" id="XP_002910749.1">
    <property type="nucleotide sequence ID" value="XM_002910703.1"/>
</dbReference>
<dbReference type="AlphaFoldDB" id="D6RPF0"/>
<dbReference type="InParanoid" id="D6RPF0"/>
<dbReference type="VEuPathDB" id="FungiDB:CC1G_15083"/>
<sequence>MDRRHLPAQHHLPVLCLPYSPVPSPLSRGGSVDAMYESDYTVLFIWLSSNFPTPLDTTARRMVGSSAKVLEIRGEIGEAMDAVFGFDSAKLALSTLDIMHSQQRILMPVTDLQVWEYARPISRRMTHQQSPN</sequence>
<dbReference type="EMBL" id="AACS02000008">
    <property type="protein sequence ID" value="EFI27255.1"/>
    <property type="molecule type" value="Genomic_DNA"/>
</dbReference>
<gene>
    <name evidence="1" type="ORF">CC1G_15083</name>
</gene>
<name>D6RPF0_COPC7</name>
<evidence type="ECO:0000313" key="1">
    <source>
        <dbReference type="EMBL" id="EFI27255.1"/>
    </source>
</evidence>
<protein>
    <submittedName>
        <fullName evidence="1">Uncharacterized protein</fullName>
    </submittedName>
</protein>
<dbReference type="GeneID" id="9378152"/>
<organism evidence="1 2">
    <name type="scientific">Coprinopsis cinerea (strain Okayama-7 / 130 / ATCC MYA-4618 / FGSC 9003)</name>
    <name type="common">Inky cap fungus</name>
    <name type="synonym">Hormographiella aspergillata</name>
    <dbReference type="NCBI Taxonomy" id="240176"/>
    <lineage>
        <taxon>Eukaryota</taxon>
        <taxon>Fungi</taxon>
        <taxon>Dikarya</taxon>
        <taxon>Basidiomycota</taxon>
        <taxon>Agaricomycotina</taxon>
        <taxon>Agaricomycetes</taxon>
        <taxon>Agaricomycetidae</taxon>
        <taxon>Agaricales</taxon>
        <taxon>Agaricineae</taxon>
        <taxon>Psathyrellaceae</taxon>
        <taxon>Coprinopsis</taxon>
    </lineage>
</organism>
<dbReference type="HOGENOM" id="CLU_1916978_0_0_1"/>
<reference evidence="1 2" key="1">
    <citation type="journal article" date="2010" name="Proc. Natl. Acad. Sci. U.S.A.">
        <title>Insights into evolution of multicellular fungi from the assembled chromosomes of the mushroom Coprinopsis cinerea (Coprinus cinereus).</title>
        <authorList>
            <person name="Stajich J.E."/>
            <person name="Wilke S.K."/>
            <person name="Ahren D."/>
            <person name="Au C.H."/>
            <person name="Birren B.W."/>
            <person name="Borodovsky M."/>
            <person name="Burns C."/>
            <person name="Canback B."/>
            <person name="Casselton L.A."/>
            <person name="Cheng C.K."/>
            <person name="Deng J."/>
            <person name="Dietrich F.S."/>
            <person name="Fargo D.C."/>
            <person name="Farman M.L."/>
            <person name="Gathman A.C."/>
            <person name="Goldberg J."/>
            <person name="Guigo R."/>
            <person name="Hoegger P.J."/>
            <person name="Hooker J.B."/>
            <person name="Huggins A."/>
            <person name="James T.Y."/>
            <person name="Kamada T."/>
            <person name="Kilaru S."/>
            <person name="Kodira C."/>
            <person name="Kues U."/>
            <person name="Kupfer D."/>
            <person name="Kwan H.S."/>
            <person name="Lomsadze A."/>
            <person name="Li W."/>
            <person name="Lilly W.W."/>
            <person name="Ma L.J."/>
            <person name="Mackey A.J."/>
            <person name="Manning G."/>
            <person name="Martin F."/>
            <person name="Muraguchi H."/>
            <person name="Natvig D.O."/>
            <person name="Palmerini H."/>
            <person name="Ramesh M.A."/>
            <person name="Rehmeyer C.J."/>
            <person name="Roe B.A."/>
            <person name="Shenoy N."/>
            <person name="Stanke M."/>
            <person name="Ter-Hovhannisyan V."/>
            <person name="Tunlid A."/>
            <person name="Velagapudi R."/>
            <person name="Vision T.J."/>
            <person name="Zeng Q."/>
            <person name="Zolan M.E."/>
            <person name="Pukkila P.J."/>
        </authorList>
    </citation>
    <scope>NUCLEOTIDE SEQUENCE [LARGE SCALE GENOMIC DNA]</scope>
    <source>
        <strain evidence="2">Okayama-7 / 130 / ATCC MYA-4618 / FGSC 9003</strain>
    </source>
</reference>
<proteinExistence type="predicted"/>
<keyword evidence="2" id="KW-1185">Reference proteome</keyword>
<evidence type="ECO:0000313" key="2">
    <source>
        <dbReference type="Proteomes" id="UP000001861"/>
    </source>
</evidence>
<dbReference type="KEGG" id="cci:CC1G_15083"/>